<proteinExistence type="predicted"/>
<reference evidence="2" key="1">
    <citation type="journal article" date="2019" name="Int. J. Syst. Evol. Microbiol.">
        <title>The Global Catalogue of Microorganisms (GCM) 10K type strain sequencing project: providing services to taxonomists for standard genome sequencing and annotation.</title>
        <authorList>
            <consortium name="The Broad Institute Genomics Platform"/>
            <consortium name="The Broad Institute Genome Sequencing Center for Infectious Disease"/>
            <person name="Wu L."/>
            <person name="Ma J."/>
        </authorList>
    </citation>
    <scope>NUCLEOTIDE SEQUENCE [LARGE SCALE GENOMIC DNA]</scope>
    <source>
        <strain evidence="2">JCM 11882</strain>
    </source>
</reference>
<protein>
    <submittedName>
        <fullName evidence="1">Uncharacterized protein</fullName>
    </submittedName>
</protein>
<keyword evidence="2" id="KW-1185">Reference proteome</keyword>
<dbReference type="EMBL" id="JBHSHP010000054">
    <property type="protein sequence ID" value="MFC4755826.1"/>
    <property type="molecule type" value="Genomic_DNA"/>
</dbReference>
<dbReference type="Proteomes" id="UP001595836">
    <property type="component" value="Unassembled WGS sequence"/>
</dbReference>
<comment type="caution">
    <text evidence="1">The sequence shown here is derived from an EMBL/GenBank/DDBJ whole genome shotgun (WGS) entry which is preliminary data.</text>
</comment>
<evidence type="ECO:0000313" key="1">
    <source>
        <dbReference type="EMBL" id="MFC4755826.1"/>
    </source>
</evidence>
<name>A0ABV9PWT7_9ACTN</name>
<organism evidence="1 2">
    <name type="scientific">Dietzia aurantiaca</name>
    <dbReference type="NCBI Taxonomy" id="983873"/>
    <lineage>
        <taxon>Bacteria</taxon>
        <taxon>Bacillati</taxon>
        <taxon>Actinomycetota</taxon>
        <taxon>Actinomycetes</taxon>
        <taxon>Mycobacteriales</taxon>
        <taxon>Dietziaceae</taxon>
        <taxon>Dietzia</taxon>
    </lineage>
</organism>
<evidence type="ECO:0000313" key="2">
    <source>
        <dbReference type="Proteomes" id="UP001595836"/>
    </source>
</evidence>
<gene>
    <name evidence="1" type="ORF">ACFO7U_13715</name>
</gene>
<sequence length="64" mass="6419">MTQPTPGGHIVEGHVMFSDFWGSLASGSAEITPGPFGSAAIDGFLHLPAYILSTLAGGAALFGS</sequence>
<accession>A0ABV9PWT7</accession>
<dbReference type="RefSeq" id="WP_380059669.1">
    <property type="nucleotide sequence ID" value="NZ_JBHSHP010000054.1"/>
</dbReference>